<evidence type="ECO:0000256" key="1">
    <source>
        <dbReference type="SAM" id="SignalP"/>
    </source>
</evidence>
<dbReference type="Proteomes" id="UP001525968">
    <property type="component" value="Unassembled WGS sequence"/>
</dbReference>
<reference evidence="2 3" key="1">
    <citation type="submission" date="2022-09" db="EMBL/GenBank/DDBJ databases">
        <title>Draft genome of isolate Be4.</title>
        <authorList>
            <person name="Sanchez-Castro I."/>
            <person name="Martinez-Rodriguez P."/>
            <person name="Descostes M."/>
            <person name="Merroun M."/>
        </authorList>
    </citation>
    <scope>NUCLEOTIDE SEQUENCE [LARGE SCALE GENOMIC DNA]</scope>
    <source>
        <strain evidence="2 3">Be4</strain>
    </source>
</reference>
<dbReference type="EMBL" id="JAODYH010000004">
    <property type="protein sequence ID" value="MCT9811088.1"/>
    <property type="molecule type" value="Genomic_DNA"/>
</dbReference>
<keyword evidence="1" id="KW-0732">Signal</keyword>
<feature type="signal peptide" evidence="1">
    <location>
        <begin position="1"/>
        <end position="19"/>
    </location>
</feature>
<gene>
    <name evidence="2" type="primary">trbK</name>
    <name evidence="2" type="ORF">N0K08_10625</name>
</gene>
<protein>
    <submittedName>
        <fullName evidence="2">Entry exclusion lipoprotein TrbK</fullName>
    </submittedName>
</protein>
<dbReference type="RefSeq" id="WP_261500264.1">
    <property type="nucleotide sequence ID" value="NZ_JAODYH010000004.1"/>
</dbReference>
<keyword evidence="3" id="KW-1185">Reference proteome</keyword>
<accession>A0ABT2PPQ1</accession>
<organism evidence="2 3">
    <name type="scientific">Acidovorax bellezanensis</name>
    <dbReference type="NCBI Taxonomy" id="2976702"/>
    <lineage>
        <taxon>Bacteria</taxon>
        <taxon>Pseudomonadati</taxon>
        <taxon>Pseudomonadota</taxon>
        <taxon>Betaproteobacteria</taxon>
        <taxon>Burkholderiales</taxon>
        <taxon>Comamonadaceae</taxon>
        <taxon>Acidovorax</taxon>
    </lineage>
</organism>
<name>A0ABT2PPQ1_9BURK</name>
<dbReference type="InterPro" id="IPR027584">
    <property type="entry name" value="TrbK_RP4"/>
</dbReference>
<keyword evidence="2" id="KW-0449">Lipoprotein</keyword>
<evidence type="ECO:0000313" key="3">
    <source>
        <dbReference type="Proteomes" id="UP001525968"/>
    </source>
</evidence>
<proteinExistence type="predicted"/>
<sequence length="102" mass="11695">MEFPHVSAFSLLLVAAALAGCGQEPLPEVSQENCTFRKMMLIKDQGRRADFKSFCSYIPRSAWPIHPDKWLMLSEEERQKFEEASSRIGRTPNPLNWLSIKP</sequence>
<dbReference type="NCBIfam" id="TIGR04359">
    <property type="entry name" value="TrbK_RP4"/>
    <property type="match status" value="1"/>
</dbReference>
<feature type="chain" id="PRO_5047411446" evidence="1">
    <location>
        <begin position="20"/>
        <end position="102"/>
    </location>
</feature>
<evidence type="ECO:0000313" key="2">
    <source>
        <dbReference type="EMBL" id="MCT9811088.1"/>
    </source>
</evidence>
<comment type="caution">
    <text evidence="2">The sequence shown here is derived from an EMBL/GenBank/DDBJ whole genome shotgun (WGS) entry which is preliminary data.</text>
</comment>